<evidence type="ECO:0000256" key="2">
    <source>
        <dbReference type="ARBA" id="ARBA00022884"/>
    </source>
</evidence>
<dbReference type="RefSeq" id="WP_115731158.1">
    <property type="nucleotide sequence ID" value="NZ_BAAAVY010000019.1"/>
</dbReference>
<keyword evidence="1 3" id="KW-0820">tRNA-binding</keyword>
<keyword evidence="2 3" id="KW-0694">RNA-binding</keyword>
<dbReference type="NCBIfam" id="NF007495">
    <property type="entry name" value="PRK10089.1-4"/>
    <property type="match status" value="1"/>
</dbReference>
<dbReference type="InterPro" id="IPR008231">
    <property type="entry name" value="CsaA"/>
</dbReference>
<gene>
    <name evidence="5" type="primary">csaA</name>
    <name evidence="5" type="ORF">NCTC10684_02124</name>
</gene>
<dbReference type="GO" id="GO:0000049">
    <property type="term" value="F:tRNA binding"/>
    <property type="evidence" value="ECO:0007669"/>
    <property type="project" value="UniProtKB-UniRule"/>
</dbReference>
<evidence type="ECO:0000256" key="1">
    <source>
        <dbReference type="ARBA" id="ARBA00022555"/>
    </source>
</evidence>
<dbReference type="InterPro" id="IPR051270">
    <property type="entry name" value="Tyrosine-tRNA_ligase_regulator"/>
</dbReference>
<evidence type="ECO:0000313" key="5">
    <source>
        <dbReference type="EMBL" id="SUU88893.1"/>
    </source>
</evidence>
<dbReference type="PANTHER" id="PTHR11586:SF37">
    <property type="entry name" value="TRNA-BINDING DOMAIN-CONTAINING PROTEIN"/>
    <property type="match status" value="1"/>
</dbReference>
<dbReference type="SUPFAM" id="SSF50249">
    <property type="entry name" value="Nucleic acid-binding proteins"/>
    <property type="match status" value="1"/>
</dbReference>
<dbReference type="PANTHER" id="PTHR11586">
    <property type="entry name" value="TRNA-AMINOACYLATION COFACTOR ARC1 FAMILY MEMBER"/>
    <property type="match status" value="1"/>
</dbReference>
<evidence type="ECO:0000313" key="6">
    <source>
        <dbReference type="Proteomes" id="UP000254701"/>
    </source>
</evidence>
<name>A0A380WIT1_AMIAI</name>
<dbReference type="InterPro" id="IPR002547">
    <property type="entry name" value="tRNA-bd_dom"/>
</dbReference>
<dbReference type="AlphaFoldDB" id="A0A380WIT1"/>
<reference evidence="5 6" key="1">
    <citation type="submission" date="2018-06" db="EMBL/GenBank/DDBJ databases">
        <authorList>
            <consortium name="Pathogen Informatics"/>
            <person name="Doyle S."/>
        </authorList>
    </citation>
    <scope>NUCLEOTIDE SEQUENCE [LARGE SCALE GENOMIC DNA]</scope>
    <source>
        <strain evidence="5 6">NCTC10684</strain>
    </source>
</reference>
<dbReference type="Gene3D" id="2.40.50.140">
    <property type="entry name" value="Nucleic acid-binding proteins"/>
    <property type="match status" value="1"/>
</dbReference>
<protein>
    <submittedName>
        <fullName evidence="5">tRNA-binding protein</fullName>
    </submittedName>
</protein>
<dbReference type="Pfam" id="PF01588">
    <property type="entry name" value="tRNA_bind"/>
    <property type="match status" value="1"/>
</dbReference>
<dbReference type="OrthoDB" id="9794564at2"/>
<dbReference type="InterPro" id="IPR012340">
    <property type="entry name" value="NA-bd_OB-fold"/>
</dbReference>
<evidence type="ECO:0000256" key="3">
    <source>
        <dbReference type="PROSITE-ProRule" id="PRU00209"/>
    </source>
</evidence>
<dbReference type="EMBL" id="UFSM01000001">
    <property type="protein sequence ID" value="SUU88893.1"/>
    <property type="molecule type" value="Genomic_DNA"/>
</dbReference>
<sequence length="119" mass="13126">MSSHKARKPEISFADFDKVDIRTGTVVEVEPFPEARKPAFKLKIDFGAEIGVKKSSAQITKYYTPATLLGRQVFAVVNFPPRQIGPFMSEVLTLGFPDQDGDVVLGAIERKVPDGGRLF</sequence>
<dbReference type="PROSITE" id="PS50886">
    <property type="entry name" value="TRBD"/>
    <property type="match status" value="1"/>
</dbReference>
<dbReference type="NCBIfam" id="NF007494">
    <property type="entry name" value="PRK10089.1-3"/>
    <property type="match status" value="1"/>
</dbReference>
<dbReference type="FunFam" id="2.40.50.140:FF:000165">
    <property type="entry name" value="Chaperone CsaA"/>
    <property type="match status" value="1"/>
</dbReference>
<proteinExistence type="predicted"/>
<dbReference type="Proteomes" id="UP000254701">
    <property type="component" value="Unassembled WGS sequence"/>
</dbReference>
<dbReference type="NCBIfam" id="TIGR02222">
    <property type="entry name" value="chap_CsaA"/>
    <property type="match status" value="1"/>
</dbReference>
<dbReference type="CDD" id="cd02798">
    <property type="entry name" value="tRNA_bind_CsaA"/>
    <property type="match status" value="1"/>
</dbReference>
<organism evidence="5 6">
    <name type="scientific">Aminobacter aminovorans</name>
    <name type="common">Chelatobacter heintzii</name>
    <dbReference type="NCBI Taxonomy" id="83263"/>
    <lineage>
        <taxon>Bacteria</taxon>
        <taxon>Pseudomonadati</taxon>
        <taxon>Pseudomonadota</taxon>
        <taxon>Alphaproteobacteria</taxon>
        <taxon>Hyphomicrobiales</taxon>
        <taxon>Phyllobacteriaceae</taxon>
        <taxon>Aminobacter</taxon>
    </lineage>
</organism>
<feature type="domain" description="TRNA-binding" evidence="4">
    <location>
        <begin position="15"/>
        <end position="119"/>
    </location>
</feature>
<accession>A0A380WIT1</accession>
<evidence type="ECO:0000259" key="4">
    <source>
        <dbReference type="PROSITE" id="PS50886"/>
    </source>
</evidence>